<dbReference type="EnsemblBacteria" id="ACO80531">
    <property type="protein sequence ID" value="ACO80531"/>
    <property type="gene ID" value="Avin_44100"/>
</dbReference>
<protein>
    <submittedName>
        <fullName evidence="1">Uncharacterized protein</fullName>
    </submittedName>
</protein>
<accession>C1DGN5</accession>
<dbReference type="STRING" id="322710.Avin_44100"/>
<organism evidence="1 2">
    <name type="scientific">Azotobacter vinelandii (strain DJ / ATCC BAA-1303)</name>
    <dbReference type="NCBI Taxonomy" id="322710"/>
    <lineage>
        <taxon>Bacteria</taxon>
        <taxon>Pseudomonadati</taxon>
        <taxon>Pseudomonadota</taxon>
        <taxon>Gammaproteobacteria</taxon>
        <taxon>Pseudomonadales</taxon>
        <taxon>Pseudomonadaceae</taxon>
        <taxon>Azotobacter</taxon>
    </lineage>
</organism>
<dbReference type="HOGENOM" id="CLU_3040030_0_0_6"/>
<dbReference type="AlphaFoldDB" id="C1DGN5"/>
<keyword evidence="2" id="KW-1185">Reference proteome</keyword>
<reference evidence="1 2" key="1">
    <citation type="journal article" date="2009" name="J. Bacteriol.">
        <title>Genome sequence of Azotobacter vinelandii, an obligate aerobe specialized to support diverse anaerobic metabolic processes.</title>
        <authorList>
            <person name="Setubal J.C."/>
            <person name="dos Santos P."/>
            <person name="Goldman B.S."/>
            <person name="Ertesvag H."/>
            <person name="Espin G."/>
            <person name="Rubio L.M."/>
            <person name="Valla S."/>
            <person name="Almeida N.F."/>
            <person name="Balasubramanian D."/>
            <person name="Cromes L."/>
            <person name="Curatti L."/>
            <person name="Du Z."/>
            <person name="Godsy E."/>
            <person name="Goodner B."/>
            <person name="Hellner-Burris K."/>
            <person name="Hernandez J.A."/>
            <person name="Houmiel K."/>
            <person name="Imperial J."/>
            <person name="Kennedy C."/>
            <person name="Larson T.J."/>
            <person name="Latreille P."/>
            <person name="Ligon L.S."/>
            <person name="Lu J."/>
            <person name="Maerk M."/>
            <person name="Miller N.M."/>
            <person name="Norton S."/>
            <person name="O'Carroll I.P."/>
            <person name="Paulsen I."/>
            <person name="Raulfs E.C."/>
            <person name="Roemer R."/>
            <person name="Rosser J."/>
            <person name="Segura D."/>
            <person name="Slater S."/>
            <person name="Stricklin S.L."/>
            <person name="Studholme D.J."/>
            <person name="Sun J."/>
            <person name="Viana C.J."/>
            <person name="Wallin E."/>
            <person name="Wang B."/>
            <person name="Wheeler C."/>
            <person name="Zhu H."/>
            <person name="Dean D.R."/>
            <person name="Dixon R."/>
            <person name="Wood D."/>
        </authorList>
    </citation>
    <scope>NUCLEOTIDE SEQUENCE [LARGE SCALE GENOMIC DNA]</scope>
    <source>
        <strain evidence="2">DJ / ATCC BAA-1303</strain>
    </source>
</reference>
<sequence>MRRPLLPPASASARPVPAPGRVIFLRARHLLGPCDAGTSGPGLLRGSVGAVEYL</sequence>
<evidence type="ECO:0000313" key="1">
    <source>
        <dbReference type="EMBL" id="ACO80531.1"/>
    </source>
</evidence>
<gene>
    <name evidence="1" type="ordered locus">Avin_44100</name>
</gene>
<proteinExistence type="predicted"/>
<dbReference type="KEGG" id="avn:Avin_44100"/>
<evidence type="ECO:0000313" key="2">
    <source>
        <dbReference type="Proteomes" id="UP000002424"/>
    </source>
</evidence>
<dbReference type="EMBL" id="CP001157">
    <property type="protein sequence ID" value="ACO80531.1"/>
    <property type="molecule type" value="Genomic_DNA"/>
</dbReference>
<dbReference type="Proteomes" id="UP000002424">
    <property type="component" value="Chromosome"/>
</dbReference>
<name>C1DGN5_AZOVD</name>